<protein>
    <recommendedName>
        <fullName evidence="3">BZIP domain-containing protein</fullName>
    </recommendedName>
</protein>
<evidence type="ECO:0000313" key="2">
    <source>
        <dbReference type="Proteomes" id="UP000002640"/>
    </source>
</evidence>
<dbReference type="AlphaFoldDB" id="G4YP60"/>
<accession>G4YP60</accession>
<dbReference type="RefSeq" id="XP_009514044.1">
    <property type="nucleotide sequence ID" value="XM_009515749.1"/>
</dbReference>
<dbReference type="EMBL" id="JH159151">
    <property type="protein sequence ID" value="EGZ26769.1"/>
    <property type="molecule type" value="Genomic_DNA"/>
</dbReference>
<gene>
    <name evidence="1" type="ORF">PHYSODRAFT_473766</name>
</gene>
<dbReference type="KEGG" id="psoj:PHYSODRAFT_473766"/>
<evidence type="ECO:0008006" key="3">
    <source>
        <dbReference type="Google" id="ProtNLM"/>
    </source>
</evidence>
<dbReference type="GeneID" id="20654399"/>
<dbReference type="InParanoid" id="G4YP60"/>
<organism evidence="1 2">
    <name type="scientific">Phytophthora sojae (strain P6497)</name>
    <name type="common">Soybean stem and root rot agent</name>
    <name type="synonym">Phytophthora megasperma f. sp. glycines</name>
    <dbReference type="NCBI Taxonomy" id="1094619"/>
    <lineage>
        <taxon>Eukaryota</taxon>
        <taxon>Sar</taxon>
        <taxon>Stramenopiles</taxon>
        <taxon>Oomycota</taxon>
        <taxon>Peronosporomycetes</taxon>
        <taxon>Peronosporales</taxon>
        <taxon>Peronosporaceae</taxon>
        <taxon>Phytophthora</taxon>
    </lineage>
</organism>
<proteinExistence type="predicted"/>
<name>G4YP60_PHYSP</name>
<evidence type="ECO:0000313" key="1">
    <source>
        <dbReference type="EMBL" id="EGZ26769.1"/>
    </source>
</evidence>
<reference evidence="1 2" key="1">
    <citation type="journal article" date="2006" name="Science">
        <title>Phytophthora genome sequences uncover evolutionary origins and mechanisms of pathogenesis.</title>
        <authorList>
            <person name="Tyler B.M."/>
            <person name="Tripathy S."/>
            <person name="Zhang X."/>
            <person name="Dehal P."/>
            <person name="Jiang R.H."/>
            <person name="Aerts A."/>
            <person name="Arredondo F.D."/>
            <person name="Baxter L."/>
            <person name="Bensasson D."/>
            <person name="Beynon J.L."/>
            <person name="Chapman J."/>
            <person name="Damasceno C.M."/>
            <person name="Dorrance A.E."/>
            <person name="Dou D."/>
            <person name="Dickerman A.W."/>
            <person name="Dubchak I.L."/>
            <person name="Garbelotto M."/>
            <person name="Gijzen M."/>
            <person name="Gordon S.G."/>
            <person name="Govers F."/>
            <person name="Grunwald N.J."/>
            <person name="Huang W."/>
            <person name="Ivors K.L."/>
            <person name="Jones R.W."/>
            <person name="Kamoun S."/>
            <person name="Krampis K."/>
            <person name="Lamour K.H."/>
            <person name="Lee M.K."/>
            <person name="McDonald W.H."/>
            <person name="Medina M."/>
            <person name="Meijer H.J."/>
            <person name="Nordberg E.K."/>
            <person name="Maclean D.J."/>
            <person name="Ospina-Giraldo M.D."/>
            <person name="Morris P.F."/>
            <person name="Phuntumart V."/>
            <person name="Putnam N.H."/>
            <person name="Rash S."/>
            <person name="Rose J.K."/>
            <person name="Sakihama Y."/>
            <person name="Salamov A.A."/>
            <person name="Savidor A."/>
            <person name="Scheuring C.F."/>
            <person name="Smith B.M."/>
            <person name="Sobral B.W."/>
            <person name="Terry A."/>
            <person name="Torto-Alalibo T.A."/>
            <person name="Win J."/>
            <person name="Xu Z."/>
            <person name="Zhang H."/>
            <person name="Grigoriev I.V."/>
            <person name="Rokhsar D.S."/>
            <person name="Boore J.L."/>
        </authorList>
    </citation>
    <scope>NUCLEOTIDE SEQUENCE [LARGE SCALE GENOMIC DNA]</scope>
    <source>
        <strain evidence="1 2">P6497</strain>
    </source>
</reference>
<dbReference type="Proteomes" id="UP000002640">
    <property type="component" value="Unassembled WGS sequence"/>
</dbReference>
<sequence>QRARVNQARYKMRQNLRATKLATSTQQLHKEIAELRMHRHIVTSMIPATNTIWSIAVEYLRLFRFGVQAPDGPGSPNTAAGALRVHDARVQQSFLNATTTPDLTDGTFYGIEAFMQSWMQMSVCIPNLDIQLVQLENGPRGSLIATVEQNVTVTRDMLYFAFPNLFADQGFHLPSKLVGQQFVLRALVVFDWDDASNRVCGIQFKTDLLTPMLRILGSLEDVSKMFENTRLTPECGLSMD</sequence>
<feature type="non-terminal residue" evidence="1">
    <location>
        <position position="1"/>
    </location>
</feature>
<keyword evidence="2" id="KW-1185">Reference proteome</keyword>